<dbReference type="InterPro" id="IPR036640">
    <property type="entry name" value="ABC1_TM_sf"/>
</dbReference>
<feature type="domain" description="ABC transporter" evidence="8">
    <location>
        <begin position="316"/>
        <end position="521"/>
    </location>
</feature>
<dbReference type="SMART" id="SM00382">
    <property type="entry name" value="AAA"/>
    <property type="match status" value="1"/>
</dbReference>
<dbReference type="Proteomes" id="UP000215828">
    <property type="component" value="Unassembled WGS sequence"/>
</dbReference>
<dbReference type="InterPro" id="IPR003593">
    <property type="entry name" value="AAA+_ATPase"/>
</dbReference>
<dbReference type="GO" id="GO:0140359">
    <property type="term" value="F:ABC-type transporter activity"/>
    <property type="evidence" value="ECO:0007669"/>
    <property type="project" value="InterPro"/>
</dbReference>
<feature type="transmembrane region" description="Helical" evidence="7">
    <location>
        <begin position="46"/>
        <end position="66"/>
    </location>
</feature>
<evidence type="ECO:0000313" key="12">
    <source>
        <dbReference type="Proteomes" id="UP000215828"/>
    </source>
</evidence>
<keyword evidence="4 11" id="KW-0067">ATP-binding</keyword>
<dbReference type="Proteomes" id="UP000216316">
    <property type="component" value="Unassembled WGS sequence"/>
</dbReference>
<sequence length="522" mass="59118">MKKFINKKYFILSILLACLSGLELPFGTWSYSEIFALITEKNIPNTIKMITIITAAQVFLVVIKYLNTRMLNRNIACFSQNVREYLMKSNFIEISENKVSKQISFLSNDLNLIEENYFKQLFQLISMIVTIVGTSIVAVGNSFLLTLVFISFAIFSSIIPKFFSKKTAQQSNNWSNSTGTYITFMSDFLKNIKTVLNYNALDTFIKKGQKVITQSTENKRLRDNTIAKSNFWVNIFVYSFSFLPIGIGIIMVIKGMLTLASFVAVQYSSTWIINSFYSINSCRNQMSSAKPMIDKLNSFKPEKFNTDVSNSNLDTLILNNISFGYKAEELVLDKVNLEIKKGDKLLLTGKSGQGKSTLLNLLTGQLKPTNGNILINGLSNKSFTFSEVQQTSQIFNDTLLFNLTLGKKFSDSKIAEAIKKAGLLPYVKRYGLNAMIEENGKNLSGGEKKRIELARAFLYEKDFLIVDEGTASLDPTTANQIHETFLNSPLTVVEIDHHIPPKIMEMFNHHYALHDKQLERIF</sequence>
<organism evidence="11 12">
    <name type="scientific">Lactobacillus taiwanensis</name>
    <dbReference type="NCBI Taxonomy" id="508451"/>
    <lineage>
        <taxon>Bacteria</taxon>
        <taxon>Bacillati</taxon>
        <taxon>Bacillota</taxon>
        <taxon>Bacilli</taxon>
        <taxon>Lactobacillales</taxon>
        <taxon>Lactobacillaceae</taxon>
        <taxon>Lactobacillus</taxon>
    </lineage>
</organism>
<comment type="subcellular location">
    <subcellularLocation>
        <location evidence="1">Cell membrane</location>
        <topology evidence="1">Multi-pass membrane protein</topology>
    </subcellularLocation>
</comment>
<dbReference type="InterPro" id="IPR011527">
    <property type="entry name" value="ABC1_TM_dom"/>
</dbReference>
<gene>
    <name evidence="10" type="ORF">CBF53_01790</name>
    <name evidence="11" type="ORF">CBF70_02615</name>
</gene>
<evidence type="ECO:0000259" key="9">
    <source>
        <dbReference type="PROSITE" id="PS50929"/>
    </source>
</evidence>
<reference evidence="11 12" key="1">
    <citation type="submission" date="2017-04" db="EMBL/GenBank/DDBJ databases">
        <authorList>
            <person name="Afonso C.L."/>
            <person name="Miller P.J."/>
            <person name="Scott M.A."/>
            <person name="Spackman E."/>
            <person name="Goraichik I."/>
            <person name="Dimitrov K.M."/>
            <person name="Suarez D.L."/>
            <person name="Swayne D.E."/>
        </authorList>
    </citation>
    <scope>NUCLEOTIDE SEQUENCE [LARGE SCALE GENOMIC DNA]</scope>
    <source>
        <strain evidence="11 12">609q</strain>
    </source>
</reference>
<feature type="domain" description="ABC transmembrane type-1" evidence="9">
    <location>
        <begin position="11"/>
        <end position="288"/>
    </location>
</feature>
<evidence type="ECO:0000256" key="4">
    <source>
        <dbReference type="ARBA" id="ARBA00022840"/>
    </source>
</evidence>
<dbReference type="AlphaFoldDB" id="A0A256LJZ6"/>
<evidence type="ECO:0000256" key="2">
    <source>
        <dbReference type="ARBA" id="ARBA00022692"/>
    </source>
</evidence>
<dbReference type="InterPro" id="IPR027417">
    <property type="entry name" value="P-loop_NTPase"/>
</dbReference>
<dbReference type="EMBL" id="NGNX01000007">
    <property type="protein sequence ID" value="OYR92802.1"/>
    <property type="molecule type" value="Genomic_DNA"/>
</dbReference>
<dbReference type="GO" id="GO:0034040">
    <property type="term" value="F:ATPase-coupled lipid transmembrane transporter activity"/>
    <property type="evidence" value="ECO:0007669"/>
    <property type="project" value="TreeGrafter"/>
</dbReference>
<dbReference type="InterPro" id="IPR003439">
    <property type="entry name" value="ABC_transporter-like_ATP-bd"/>
</dbReference>
<dbReference type="SUPFAM" id="SSF52540">
    <property type="entry name" value="P-loop containing nucleoside triphosphate hydrolases"/>
    <property type="match status" value="1"/>
</dbReference>
<keyword evidence="3" id="KW-0547">Nucleotide-binding</keyword>
<evidence type="ECO:0000313" key="13">
    <source>
        <dbReference type="Proteomes" id="UP000216316"/>
    </source>
</evidence>
<keyword evidence="5 7" id="KW-1133">Transmembrane helix</keyword>
<feature type="transmembrane region" description="Helical" evidence="7">
    <location>
        <begin position="121"/>
        <end position="138"/>
    </location>
</feature>
<dbReference type="EMBL" id="NGNV01000005">
    <property type="protein sequence ID" value="OYR88779.1"/>
    <property type="molecule type" value="Genomic_DNA"/>
</dbReference>
<dbReference type="PANTHER" id="PTHR24221">
    <property type="entry name" value="ATP-BINDING CASSETTE SUB-FAMILY B"/>
    <property type="match status" value="1"/>
</dbReference>
<dbReference type="SUPFAM" id="SSF90123">
    <property type="entry name" value="ABC transporter transmembrane region"/>
    <property type="match status" value="1"/>
</dbReference>
<dbReference type="GO" id="GO:0005524">
    <property type="term" value="F:ATP binding"/>
    <property type="evidence" value="ECO:0007669"/>
    <property type="project" value="UniProtKB-KW"/>
</dbReference>
<accession>A0A256LJZ6</accession>
<evidence type="ECO:0000256" key="3">
    <source>
        <dbReference type="ARBA" id="ARBA00022741"/>
    </source>
</evidence>
<dbReference type="Gene3D" id="1.20.1560.10">
    <property type="entry name" value="ABC transporter type 1, transmembrane domain"/>
    <property type="match status" value="1"/>
</dbReference>
<dbReference type="PANTHER" id="PTHR24221:SF654">
    <property type="entry name" value="ATP-BINDING CASSETTE SUB-FAMILY B MEMBER 6"/>
    <property type="match status" value="1"/>
</dbReference>
<dbReference type="PROSITE" id="PS00211">
    <property type="entry name" value="ABC_TRANSPORTER_1"/>
    <property type="match status" value="1"/>
</dbReference>
<evidence type="ECO:0000256" key="7">
    <source>
        <dbReference type="SAM" id="Phobius"/>
    </source>
</evidence>
<reference evidence="12 13" key="3">
    <citation type="submission" date="2017-09" db="EMBL/GenBank/DDBJ databases">
        <title>Tripartite evolution among Lactobacillus johnsonii, Lactobacillus taiwanensis, Lactobacillus reuteri and their rodent host.</title>
        <authorList>
            <person name="Wang T."/>
            <person name="Knowles S."/>
            <person name="Cheng C."/>
        </authorList>
    </citation>
    <scope>NUCLEOTIDE SEQUENCE [LARGE SCALE GENOMIC DNA]</scope>
    <source>
        <strain evidence="11 12">609q</strain>
        <strain evidence="10 13">609u</strain>
    </source>
</reference>
<dbReference type="Pfam" id="PF00664">
    <property type="entry name" value="ABC_membrane"/>
    <property type="match status" value="1"/>
</dbReference>
<dbReference type="InterPro" id="IPR017871">
    <property type="entry name" value="ABC_transporter-like_CS"/>
</dbReference>
<keyword evidence="2 7" id="KW-0812">Transmembrane</keyword>
<comment type="caution">
    <text evidence="11">The sequence shown here is derived from an EMBL/GenBank/DDBJ whole genome shotgun (WGS) entry which is preliminary data.</text>
</comment>
<keyword evidence="13" id="KW-1185">Reference proteome</keyword>
<dbReference type="GO" id="GO:0016887">
    <property type="term" value="F:ATP hydrolysis activity"/>
    <property type="evidence" value="ECO:0007669"/>
    <property type="project" value="InterPro"/>
</dbReference>
<dbReference type="GO" id="GO:0005886">
    <property type="term" value="C:plasma membrane"/>
    <property type="evidence" value="ECO:0007669"/>
    <property type="project" value="UniProtKB-SubCell"/>
</dbReference>
<dbReference type="CDD" id="cd03228">
    <property type="entry name" value="ABCC_MRP_Like"/>
    <property type="match status" value="1"/>
</dbReference>
<name>A0A256LJZ6_9LACO</name>
<dbReference type="InterPro" id="IPR039421">
    <property type="entry name" value="Type_1_exporter"/>
</dbReference>
<evidence type="ECO:0000259" key="8">
    <source>
        <dbReference type="PROSITE" id="PS50893"/>
    </source>
</evidence>
<dbReference type="PROSITE" id="PS50929">
    <property type="entry name" value="ABC_TM1F"/>
    <property type="match status" value="1"/>
</dbReference>
<evidence type="ECO:0000256" key="6">
    <source>
        <dbReference type="ARBA" id="ARBA00023136"/>
    </source>
</evidence>
<protein>
    <submittedName>
        <fullName evidence="11">ABC transporter ATP-binding protein</fullName>
    </submittedName>
</protein>
<dbReference type="Gene3D" id="3.40.50.300">
    <property type="entry name" value="P-loop containing nucleotide triphosphate hydrolases"/>
    <property type="match status" value="1"/>
</dbReference>
<feature type="transmembrane region" description="Helical" evidence="7">
    <location>
        <begin position="144"/>
        <end position="163"/>
    </location>
</feature>
<dbReference type="PROSITE" id="PS50893">
    <property type="entry name" value="ABC_TRANSPORTER_2"/>
    <property type="match status" value="1"/>
</dbReference>
<evidence type="ECO:0000313" key="11">
    <source>
        <dbReference type="EMBL" id="OYR92802.1"/>
    </source>
</evidence>
<evidence type="ECO:0000256" key="5">
    <source>
        <dbReference type="ARBA" id="ARBA00022989"/>
    </source>
</evidence>
<dbReference type="RefSeq" id="WP_057718770.1">
    <property type="nucleotide sequence ID" value="NZ_NGNV01000005.1"/>
</dbReference>
<dbReference type="Pfam" id="PF00005">
    <property type="entry name" value="ABC_tran"/>
    <property type="match status" value="1"/>
</dbReference>
<reference evidence="10 13" key="2">
    <citation type="submission" date="2017-05" db="EMBL/GenBank/DDBJ databases">
        <authorList>
            <person name="Lin X.B."/>
            <person name="Stothard P."/>
            <person name="Tasseva G."/>
            <person name="Walter J."/>
        </authorList>
    </citation>
    <scope>NUCLEOTIDE SEQUENCE [LARGE SCALE GENOMIC DNA]</scope>
    <source>
        <strain evidence="10 13">609u</strain>
    </source>
</reference>
<feature type="transmembrane region" description="Helical" evidence="7">
    <location>
        <begin position="231"/>
        <end position="253"/>
    </location>
</feature>
<evidence type="ECO:0000313" key="10">
    <source>
        <dbReference type="EMBL" id="OYR88779.1"/>
    </source>
</evidence>
<proteinExistence type="predicted"/>
<keyword evidence="6 7" id="KW-0472">Membrane</keyword>
<evidence type="ECO:0000256" key="1">
    <source>
        <dbReference type="ARBA" id="ARBA00004651"/>
    </source>
</evidence>